<dbReference type="WBParaSite" id="SCUD_0002244201-mRNA-1">
    <property type="protein sequence ID" value="SCUD_0002244201-mRNA-1"/>
    <property type="gene ID" value="SCUD_0002244201"/>
</dbReference>
<dbReference type="AlphaFoldDB" id="A0A183L526"/>
<name>A0A183L526_9TREM</name>
<evidence type="ECO:0000313" key="1">
    <source>
        <dbReference type="WBParaSite" id="SCUD_0002244201-mRNA-1"/>
    </source>
</evidence>
<reference evidence="1" key="1">
    <citation type="submission" date="2016-06" db="UniProtKB">
        <authorList>
            <consortium name="WormBaseParasite"/>
        </authorList>
    </citation>
    <scope>IDENTIFICATION</scope>
</reference>
<proteinExistence type="predicted"/>
<sequence>MSYIISVLKKVVRSTSKTTLSSFIFSLSYINNVLLGCLLPEFRCVSPSVLSGARMVTIVQFLLSVVDKQTCQSHYESFTTLT</sequence>
<protein>
    <submittedName>
        <fullName evidence="1">Secreted protein</fullName>
    </submittedName>
</protein>
<accession>A0A183L526</accession>
<organism evidence="1">
    <name type="scientific">Schistosoma curassoni</name>
    <dbReference type="NCBI Taxonomy" id="6186"/>
    <lineage>
        <taxon>Eukaryota</taxon>
        <taxon>Metazoa</taxon>
        <taxon>Spiralia</taxon>
        <taxon>Lophotrochozoa</taxon>
        <taxon>Platyhelminthes</taxon>
        <taxon>Trematoda</taxon>
        <taxon>Digenea</taxon>
        <taxon>Strigeidida</taxon>
        <taxon>Schistosomatoidea</taxon>
        <taxon>Schistosomatidae</taxon>
        <taxon>Schistosoma</taxon>
    </lineage>
</organism>